<feature type="transmembrane region" description="Helical" evidence="1">
    <location>
        <begin position="29"/>
        <end position="45"/>
    </location>
</feature>
<protein>
    <submittedName>
        <fullName evidence="3">Membrane protein, HPP family</fullName>
    </submittedName>
</protein>
<gene>
    <name evidence="3" type="ORF">JCM15548_12999</name>
</gene>
<dbReference type="STRING" id="1236989.JCM15548_12999"/>
<dbReference type="EMBL" id="BAZW01000028">
    <property type="protein sequence ID" value="GAO30695.1"/>
    <property type="molecule type" value="Genomic_DNA"/>
</dbReference>
<dbReference type="AlphaFoldDB" id="A0A0E9M0M6"/>
<dbReference type="Pfam" id="PF04982">
    <property type="entry name" value="TM_HPP"/>
    <property type="match status" value="1"/>
</dbReference>
<keyword evidence="1" id="KW-1133">Transmembrane helix</keyword>
<dbReference type="InterPro" id="IPR007065">
    <property type="entry name" value="HPP"/>
</dbReference>
<dbReference type="PANTHER" id="PTHR33741:SF5">
    <property type="entry name" value="TRANSMEMBRANE PROTEIN DDB_G0269096-RELATED"/>
    <property type="match status" value="1"/>
</dbReference>
<dbReference type="InterPro" id="IPR058581">
    <property type="entry name" value="TM_HPP"/>
</dbReference>
<feature type="transmembrane region" description="Helical" evidence="1">
    <location>
        <begin position="57"/>
        <end position="73"/>
    </location>
</feature>
<proteinExistence type="predicted"/>
<keyword evidence="4" id="KW-1185">Reference proteome</keyword>
<evidence type="ECO:0000313" key="3">
    <source>
        <dbReference type="EMBL" id="GAO30695.1"/>
    </source>
</evidence>
<comment type="caution">
    <text evidence="3">The sequence shown here is derived from an EMBL/GenBank/DDBJ whole genome shotgun (WGS) entry which is preliminary data.</text>
</comment>
<keyword evidence="1" id="KW-0472">Membrane</keyword>
<sequence>MVIKKIKNGIKFTRVVIYRETLVDYKEKGWSFLGAFIGLGIISLLQKQSFNSTENLFLIGSFGASCVLVYGAIHSPLAQPRCLVGGHLVSALIGVTIAKLTPDGCWFAPPLAVAFSIIGMQFTRTLHPPGGATSMIATIGSEKVKSLAIGTP</sequence>
<organism evidence="3 4">
    <name type="scientific">Geofilum rubicundum JCM 15548</name>
    <dbReference type="NCBI Taxonomy" id="1236989"/>
    <lineage>
        <taxon>Bacteria</taxon>
        <taxon>Pseudomonadati</taxon>
        <taxon>Bacteroidota</taxon>
        <taxon>Bacteroidia</taxon>
        <taxon>Marinilabiliales</taxon>
        <taxon>Marinilabiliaceae</taxon>
        <taxon>Geofilum</taxon>
    </lineage>
</organism>
<dbReference type="PANTHER" id="PTHR33741">
    <property type="entry name" value="TRANSMEMBRANE PROTEIN DDB_G0269096-RELATED"/>
    <property type="match status" value="1"/>
</dbReference>
<keyword evidence="1" id="KW-0812">Transmembrane</keyword>
<name>A0A0E9M0M6_9BACT</name>
<dbReference type="Proteomes" id="UP000032900">
    <property type="component" value="Unassembled WGS sequence"/>
</dbReference>
<accession>A0A0E9M0M6</accession>
<evidence type="ECO:0000259" key="2">
    <source>
        <dbReference type="Pfam" id="PF04982"/>
    </source>
</evidence>
<feature type="domain" description="HPP transmembrane region" evidence="2">
    <location>
        <begin position="23"/>
        <end position="147"/>
    </location>
</feature>
<evidence type="ECO:0000313" key="4">
    <source>
        <dbReference type="Proteomes" id="UP000032900"/>
    </source>
</evidence>
<evidence type="ECO:0000256" key="1">
    <source>
        <dbReference type="SAM" id="Phobius"/>
    </source>
</evidence>
<reference evidence="3 4" key="1">
    <citation type="journal article" date="2015" name="Microbes Environ.">
        <title>Distribution and evolution of nitrogen fixation genes in the phylum bacteroidetes.</title>
        <authorList>
            <person name="Inoue J."/>
            <person name="Oshima K."/>
            <person name="Suda W."/>
            <person name="Sakamoto M."/>
            <person name="Iino T."/>
            <person name="Noda S."/>
            <person name="Hongoh Y."/>
            <person name="Hattori M."/>
            <person name="Ohkuma M."/>
        </authorList>
    </citation>
    <scope>NUCLEOTIDE SEQUENCE [LARGE SCALE GENOMIC DNA]</scope>
    <source>
        <strain evidence="3">JCM 15548</strain>
    </source>
</reference>